<organism evidence="2 3">
    <name type="scientific">Neolentinus lepideus HHB14362 ss-1</name>
    <dbReference type="NCBI Taxonomy" id="1314782"/>
    <lineage>
        <taxon>Eukaryota</taxon>
        <taxon>Fungi</taxon>
        <taxon>Dikarya</taxon>
        <taxon>Basidiomycota</taxon>
        <taxon>Agaricomycotina</taxon>
        <taxon>Agaricomycetes</taxon>
        <taxon>Gloeophyllales</taxon>
        <taxon>Gloeophyllaceae</taxon>
        <taxon>Neolentinus</taxon>
    </lineage>
</organism>
<evidence type="ECO:0000313" key="3">
    <source>
        <dbReference type="Proteomes" id="UP000076761"/>
    </source>
</evidence>
<proteinExistence type="predicted"/>
<sequence length="203" mass="22623">MASRTFDADIQRTSSRGFGAEGCKTLINRPKRDPGWMLLIRPWAGIDAVYTRGICAASCSHPPLPDQSHNLLESRMVVLKGRLEVALAGRRRSRPRFGRILEPAVVRRLLDWVSLVLVLAHVRLQERVRSAARSNQPQKYVVDRGRDALKQNGTPTRLDSLACKDRAGRSSPDTPRPATSRGRTAQGTTTPPWTKNSHARRST</sequence>
<dbReference type="EMBL" id="KV425580">
    <property type="protein sequence ID" value="KZT24015.1"/>
    <property type="molecule type" value="Genomic_DNA"/>
</dbReference>
<reference evidence="2 3" key="1">
    <citation type="journal article" date="2016" name="Mol. Biol. Evol.">
        <title>Comparative Genomics of Early-Diverging Mushroom-Forming Fungi Provides Insights into the Origins of Lignocellulose Decay Capabilities.</title>
        <authorList>
            <person name="Nagy L.G."/>
            <person name="Riley R."/>
            <person name="Tritt A."/>
            <person name="Adam C."/>
            <person name="Daum C."/>
            <person name="Floudas D."/>
            <person name="Sun H."/>
            <person name="Yadav J.S."/>
            <person name="Pangilinan J."/>
            <person name="Larsson K.H."/>
            <person name="Matsuura K."/>
            <person name="Barry K."/>
            <person name="Labutti K."/>
            <person name="Kuo R."/>
            <person name="Ohm R.A."/>
            <person name="Bhattacharya S.S."/>
            <person name="Shirouzu T."/>
            <person name="Yoshinaga Y."/>
            <person name="Martin F.M."/>
            <person name="Grigoriev I.V."/>
            <person name="Hibbett D.S."/>
        </authorList>
    </citation>
    <scope>NUCLEOTIDE SEQUENCE [LARGE SCALE GENOMIC DNA]</scope>
    <source>
        <strain evidence="2 3">HHB14362 ss-1</strain>
    </source>
</reference>
<name>A0A165RM10_9AGAM</name>
<evidence type="ECO:0000313" key="2">
    <source>
        <dbReference type="EMBL" id="KZT24015.1"/>
    </source>
</evidence>
<feature type="region of interest" description="Disordered" evidence="1">
    <location>
        <begin position="129"/>
        <end position="203"/>
    </location>
</feature>
<keyword evidence="3" id="KW-1185">Reference proteome</keyword>
<dbReference type="InParanoid" id="A0A165RM10"/>
<dbReference type="AlphaFoldDB" id="A0A165RM10"/>
<accession>A0A165RM10</accession>
<gene>
    <name evidence="2" type="ORF">NEOLEDRAFT_492552</name>
</gene>
<evidence type="ECO:0000256" key="1">
    <source>
        <dbReference type="SAM" id="MobiDB-lite"/>
    </source>
</evidence>
<protein>
    <submittedName>
        <fullName evidence="2">Uncharacterized protein</fullName>
    </submittedName>
</protein>
<feature type="compositionally biased region" description="Polar residues" evidence="1">
    <location>
        <begin position="181"/>
        <end position="196"/>
    </location>
</feature>
<dbReference type="Proteomes" id="UP000076761">
    <property type="component" value="Unassembled WGS sequence"/>
</dbReference>